<dbReference type="SUPFAM" id="SSF160467">
    <property type="entry name" value="PH0987 N-terminal domain-like"/>
    <property type="match status" value="1"/>
</dbReference>
<dbReference type="InterPro" id="IPR003833">
    <property type="entry name" value="CT_C_D"/>
</dbReference>
<dbReference type="Pfam" id="PF02682">
    <property type="entry name" value="CT_C_D"/>
    <property type="match status" value="1"/>
</dbReference>
<keyword evidence="4" id="KW-1133">Transmembrane helix</keyword>
<dbReference type="PANTHER" id="PTHR34698:SF2">
    <property type="entry name" value="5-OXOPROLINASE SUBUNIT B"/>
    <property type="match status" value="1"/>
</dbReference>
<evidence type="ECO:0000256" key="4">
    <source>
        <dbReference type="SAM" id="Phobius"/>
    </source>
</evidence>
<evidence type="ECO:0000259" key="5">
    <source>
        <dbReference type="SMART" id="SM00796"/>
    </source>
</evidence>
<accession>A0ABP6WKU2</accession>
<feature type="transmembrane region" description="Helical" evidence="4">
    <location>
        <begin position="127"/>
        <end position="145"/>
    </location>
</feature>
<dbReference type="EMBL" id="BAABCY010000003">
    <property type="protein sequence ID" value="GAA3552657.1"/>
    <property type="molecule type" value="Genomic_DNA"/>
</dbReference>
<keyword evidence="1" id="KW-0547">Nucleotide-binding</keyword>
<evidence type="ECO:0000313" key="7">
    <source>
        <dbReference type="Proteomes" id="UP001500954"/>
    </source>
</evidence>
<organism evidence="6 7">
    <name type="scientific">Snuella lapsa</name>
    <dbReference type="NCBI Taxonomy" id="870481"/>
    <lineage>
        <taxon>Bacteria</taxon>
        <taxon>Pseudomonadati</taxon>
        <taxon>Bacteroidota</taxon>
        <taxon>Flavobacteriia</taxon>
        <taxon>Flavobacteriales</taxon>
        <taxon>Flavobacteriaceae</taxon>
        <taxon>Snuella</taxon>
    </lineage>
</organism>
<keyword evidence="7" id="KW-1185">Reference proteome</keyword>
<protein>
    <submittedName>
        <fullName evidence="6">5-oxoprolinase subunit PxpB</fullName>
    </submittedName>
</protein>
<feature type="domain" description="Carboxyltransferase" evidence="5">
    <location>
        <begin position="5"/>
        <end position="206"/>
    </location>
</feature>
<evidence type="ECO:0000256" key="2">
    <source>
        <dbReference type="ARBA" id="ARBA00022801"/>
    </source>
</evidence>
<evidence type="ECO:0000313" key="6">
    <source>
        <dbReference type="EMBL" id="GAA3552657.1"/>
    </source>
</evidence>
<dbReference type="NCBIfam" id="TIGR00370">
    <property type="entry name" value="5-oxoprolinase subunit PxpB"/>
    <property type="match status" value="1"/>
</dbReference>
<comment type="caution">
    <text evidence="6">The sequence shown here is derived from an EMBL/GenBank/DDBJ whole genome shotgun (WGS) entry which is preliminary data.</text>
</comment>
<keyword evidence="4" id="KW-0812">Transmembrane</keyword>
<proteinExistence type="predicted"/>
<reference evidence="7" key="1">
    <citation type="journal article" date="2019" name="Int. J. Syst. Evol. Microbiol.">
        <title>The Global Catalogue of Microorganisms (GCM) 10K type strain sequencing project: providing services to taxonomists for standard genome sequencing and annotation.</title>
        <authorList>
            <consortium name="The Broad Institute Genomics Platform"/>
            <consortium name="The Broad Institute Genome Sequencing Center for Infectious Disease"/>
            <person name="Wu L."/>
            <person name="Ma J."/>
        </authorList>
    </citation>
    <scope>NUCLEOTIDE SEQUENCE [LARGE SCALE GENOMIC DNA]</scope>
    <source>
        <strain evidence="7">JCM 17111</strain>
    </source>
</reference>
<name>A0ABP6WKU2_9FLAO</name>
<evidence type="ECO:0000256" key="3">
    <source>
        <dbReference type="ARBA" id="ARBA00022840"/>
    </source>
</evidence>
<dbReference type="Gene3D" id="2.40.100.10">
    <property type="entry name" value="Cyclophilin-like"/>
    <property type="match status" value="1"/>
</dbReference>
<keyword evidence="4" id="KW-0472">Membrane</keyword>
<gene>
    <name evidence="6" type="primary">pxpB</name>
    <name evidence="6" type="ORF">GCM10022395_00260</name>
</gene>
<dbReference type="RefSeq" id="WP_345003655.1">
    <property type="nucleotide sequence ID" value="NZ_BAABCY010000003.1"/>
</dbReference>
<sequence>MRFELVYKPYGSHAILVEWPASISETVLEDILAFKQKVLESKMQEVSEVTTAYHSVLVIYELGYSDFNREVSFLKELYALEVPSKALTKTLWRIPVCYETEFAPDMEALAKAKKIAREIIVKKHSSAVYTVYFIGFLPGFLYLGGLDTQLYMPRKATPTLRVEKGSVAIGGKQTGVYPSVSPGGWHVIGNTPIDFFDVTKAAPCFAQPGDRIVFYPVSLEKYNDIQTLVKGGVYQLESEVFNG</sequence>
<dbReference type="InterPro" id="IPR010016">
    <property type="entry name" value="PxpB"/>
</dbReference>
<dbReference type="SMART" id="SM00796">
    <property type="entry name" value="AHS1"/>
    <property type="match status" value="1"/>
</dbReference>
<dbReference type="PANTHER" id="PTHR34698">
    <property type="entry name" value="5-OXOPROLINASE SUBUNIT B"/>
    <property type="match status" value="1"/>
</dbReference>
<dbReference type="Gene3D" id="3.30.1360.40">
    <property type="match status" value="1"/>
</dbReference>
<evidence type="ECO:0000256" key="1">
    <source>
        <dbReference type="ARBA" id="ARBA00022741"/>
    </source>
</evidence>
<dbReference type="InterPro" id="IPR029000">
    <property type="entry name" value="Cyclophilin-like_dom_sf"/>
</dbReference>
<dbReference type="SUPFAM" id="SSF50891">
    <property type="entry name" value="Cyclophilin-like"/>
    <property type="match status" value="1"/>
</dbReference>
<keyword evidence="2" id="KW-0378">Hydrolase</keyword>
<keyword evidence="3" id="KW-0067">ATP-binding</keyword>
<dbReference type="Proteomes" id="UP001500954">
    <property type="component" value="Unassembled WGS sequence"/>
</dbReference>